<keyword evidence="2" id="KW-1185">Reference proteome</keyword>
<dbReference type="AlphaFoldDB" id="A0A517Z012"/>
<evidence type="ECO:0000313" key="1">
    <source>
        <dbReference type="EMBL" id="QDU35773.1"/>
    </source>
</evidence>
<gene>
    <name evidence="1" type="ORF">Mal4_00550</name>
</gene>
<accession>A0A517Z012</accession>
<sequence length="74" mass="7797">MTVRRPGGGKRESCRGGGSGVRWVAGVGTSGASGAPGTVVPQDDVYCRRRHGVTEEAGCDGWPWLERAMRAKLP</sequence>
<organism evidence="1 2">
    <name type="scientific">Maioricimonas rarisocia</name>
    <dbReference type="NCBI Taxonomy" id="2528026"/>
    <lineage>
        <taxon>Bacteria</taxon>
        <taxon>Pseudomonadati</taxon>
        <taxon>Planctomycetota</taxon>
        <taxon>Planctomycetia</taxon>
        <taxon>Planctomycetales</taxon>
        <taxon>Planctomycetaceae</taxon>
        <taxon>Maioricimonas</taxon>
    </lineage>
</organism>
<dbReference type="Proteomes" id="UP000320496">
    <property type="component" value="Chromosome"/>
</dbReference>
<dbReference type="EMBL" id="CP036275">
    <property type="protein sequence ID" value="QDU35773.1"/>
    <property type="molecule type" value="Genomic_DNA"/>
</dbReference>
<evidence type="ECO:0000313" key="2">
    <source>
        <dbReference type="Proteomes" id="UP000320496"/>
    </source>
</evidence>
<name>A0A517Z012_9PLAN</name>
<dbReference type="KEGG" id="mri:Mal4_00550"/>
<reference evidence="1 2" key="1">
    <citation type="submission" date="2019-02" db="EMBL/GenBank/DDBJ databases">
        <title>Deep-cultivation of Planctomycetes and their phenomic and genomic characterization uncovers novel biology.</title>
        <authorList>
            <person name="Wiegand S."/>
            <person name="Jogler M."/>
            <person name="Boedeker C."/>
            <person name="Pinto D."/>
            <person name="Vollmers J."/>
            <person name="Rivas-Marin E."/>
            <person name="Kohn T."/>
            <person name="Peeters S.H."/>
            <person name="Heuer A."/>
            <person name="Rast P."/>
            <person name="Oberbeckmann S."/>
            <person name="Bunk B."/>
            <person name="Jeske O."/>
            <person name="Meyerdierks A."/>
            <person name="Storesund J.E."/>
            <person name="Kallscheuer N."/>
            <person name="Luecker S."/>
            <person name="Lage O.M."/>
            <person name="Pohl T."/>
            <person name="Merkel B.J."/>
            <person name="Hornburger P."/>
            <person name="Mueller R.-W."/>
            <person name="Bruemmer F."/>
            <person name="Labrenz M."/>
            <person name="Spormann A.M."/>
            <person name="Op den Camp H."/>
            <person name="Overmann J."/>
            <person name="Amann R."/>
            <person name="Jetten M.S.M."/>
            <person name="Mascher T."/>
            <person name="Medema M.H."/>
            <person name="Devos D.P."/>
            <person name="Kaster A.-K."/>
            <person name="Ovreas L."/>
            <person name="Rohde M."/>
            <person name="Galperin M.Y."/>
            <person name="Jogler C."/>
        </authorList>
    </citation>
    <scope>NUCLEOTIDE SEQUENCE [LARGE SCALE GENOMIC DNA]</scope>
    <source>
        <strain evidence="1 2">Mal4</strain>
    </source>
</reference>
<proteinExistence type="predicted"/>
<protein>
    <submittedName>
        <fullName evidence="1">Uncharacterized protein</fullName>
    </submittedName>
</protein>